<accession>A0A371WXU3</accession>
<dbReference type="EMBL" id="QURL01000014">
    <property type="protein sequence ID" value="RFC61808.1"/>
    <property type="molecule type" value="Genomic_DNA"/>
</dbReference>
<keyword evidence="9" id="KW-1185">Reference proteome</keyword>
<dbReference type="PANTHER" id="PTHR43065">
    <property type="entry name" value="SENSOR HISTIDINE KINASE"/>
    <property type="match status" value="1"/>
</dbReference>
<evidence type="ECO:0000256" key="3">
    <source>
        <dbReference type="ARBA" id="ARBA00022606"/>
    </source>
</evidence>
<dbReference type="Gene3D" id="3.30.450.20">
    <property type="entry name" value="PAS domain"/>
    <property type="match status" value="2"/>
</dbReference>
<dbReference type="InterPro" id="IPR016132">
    <property type="entry name" value="Phyto_chromo_attachment"/>
</dbReference>
<gene>
    <name evidence="8" type="ORF">DYI37_19150</name>
</gene>
<dbReference type="SMART" id="SM00065">
    <property type="entry name" value="GAF"/>
    <property type="match status" value="1"/>
</dbReference>
<dbReference type="InterPro" id="IPR011495">
    <property type="entry name" value="Sig_transdc_His_kin_sub2_dim/P"/>
</dbReference>
<dbReference type="Gene3D" id="3.30.450.270">
    <property type="match status" value="1"/>
</dbReference>
<dbReference type="Pfam" id="PF00360">
    <property type="entry name" value="PHY"/>
    <property type="match status" value="1"/>
</dbReference>
<dbReference type="InterPro" id="IPR013515">
    <property type="entry name" value="Phytochrome_cen-reg"/>
</dbReference>
<dbReference type="GO" id="GO:0009584">
    <property type="term" value="P:detection of visible light"/>
    <property type="evidence" value="ECO:0007669"/>
    <property type="project" value="InterPro"/>
</dbReference>
<evidence type="ECO:0000256" key="4">
    <source>
        <dbReference type="ARBA" id="ARBA00022991"/>
    </source>
</evidence>
<keyword evidence="5" id="KW-0675">Receptor</keyword>
<dbReference type="Pfam" id="PF13581">
    <property type="entry name" value="HATPase_c_2"/>
    <property type="match status" value="1"/>
</dbReference>
<dbReference type="InterPro" id="IPR003594">
    <property type="entry name" value="HATPase_dom"/>
</dbReference>
<dbReference type="InterPro" id="IPR001294">
    <property type="entry name" value="Phytochrome"/>
</dbReference>
<comment type="caution">
    <text evidence="8">The sequence shown here is derived from an EMBL/GenBank/DDBJ whole genome shotgun (WGS) entry which is preliminary data.</text>
</comment>
<evidence type="ECO:0000256" key="1">
    <source>
        <dbReference type="ARBA" id="ARBA00006402"/>
    </source>
</evidence>
<dbReference type="InterPro" id="IPR029016">
    <property type="entry name" value="GAF-like_dom_sf"/>
</dbReference>
<dbReference type="AlphaFoldDB" id="A0A371WXU3"/>
<dbReference type="GO" id="GO:0009881">
    <property type="term" value="F:photoreceptor activity"/>
    <property type="evidence" value="ECO:0007669"/>
    <property type="project" value="UniProtKB-KW"/>
</dbReference>
<dbReference type="PRINTS" id="PR01033">
    <property type="entry name" value="PHYTOCHROME"/>
</dbReference>
<name>A0A371WXU3_9HYPH</name>
<dbReference type="InterPro" id="IPR003018">
    <property type="entry name" value="GAF"/>
</dbReference>
<evidence type="ECO:0000313" key="9">
    <source>
        <dbReference type="Proteomes" id="UP000264310"/>
    </source>
</evidence>
<dbReference type="SUPFAM" id="SSF55874">
    <property type="entry name" value="ATPase domain of HSP90 chaperone/DNA topoisomerase II/histidine kinase"/>
    <property type="match status" value="1"/>
</dbReference>
<dbReference type="SUPFAM" id="SSF55785">
    <property type="entry name" value="PYP-like sensor domain (PAS domain)"/>
    <property type="match status" value="1"/>
</dbReference>
<feature type="domain" description="Phytochrome chromophore attachment site" evidence="7">
    <location>
        <begin position="122"/>
        <end position="278"/>
    </location>
</feature>
<keyword evidence="3" id="KW-0716">Sensory transduction</keyword>
<dbReference type="Pfam" id="PF08446">
    <property type="entry name" value="PAS_2"/>
    <property type="match status" value="1"/>
</dbReference>
<dbReference type="InterPro" id="IPR013654">
    <property type="entry name" value="PAS_2"/>
</dbReference>
<dbReference type="OrthoDB" id="9760752at2"/>
<dbReference type="GO" id="GO:0006355">
    <property type="term" value="P:regulation of DNA-templated transcription"/>
    <property type="evidence" value="ECO:0007669"/>
    <property type="project" value="InterPro"/>
</dbReference>
<sequence length="699" mass="76620">MLCDREPIHIPGAIQPHGVMLVADAETSLIVGVAGDVENRLTSNWSGRALSEVLGQPVDTSEIVAGSVLELDPLIGQTETFDVALHRSGEWLVAELEPAESDQPIKLSILKAASHGFERSSNLNHLYKNAAAVFRKLTGYDRVMVYRFLEDNAGVVVGESDAEGVGSFMNHHFPAADIPKQARALYIRNRIRVIPNVAYAPAPIRSSASDLAEIDLSDAALRSVSPIHLQYLANMDVAASASVSIVQDGTLWGLVACHNRTPRPLSRSVRDACEILALQLSRQIRAKDEAVLYRERVRLRSSEDDICGKLGPDDTLGKFFKQTGRELRRMMASDGFAAFQGGDVFTEGTCPDPMMIQAIARFAMQSIPQRPVSTDRLSTDLPEAASIREIASGLLAVVMSSEVPTVLLWFRAEKLQVVEWAGNPHKNVDADPNAVLTPRSSFENWTETVRGRSRPWSLAEVESAGRIIQRLLEERANRRMKLLNEELAVTIRENDRLIRQKDFLLKEVNHRVQNSLSLVNSFLRMQAREAAGSEAVAHLTVAQQRIGAVSLVHRRLYSGTSVDNVDLGRYLEELVEELVATLDEGWRDQITLDLVPVLISADKAVPVGLILTELVINANKYAYEGAAGPIAVSLEQHHNQFRMVVADQGAGKGNEVKGTGFGSRMLDVLLNQIDGALESADNHPGLRTIVTAPVAQTGY</sequence>
<evidence type="ECO:0000256" key="2">
    <source>
        <dbReference type="ARBA" id="ARBA00022543"/>
    </source>
</evidence>
<protein>
    <submittedName>
        <fullName evidence="8">GAF domain-containing protein</fullName>
    </submittedName>
</protein>
<dbReference type="Pfam" id="PF07568">
    <property type="entry name" value="HisKA_2"/>
    <property type="match status" value="1"/>
</dbReference>
<evidence type="ECO:0000256" key="6">
    <source>
        <dbReference type="SAM" id="Coils"/>
    </source>
</evidence>
<dbReference type="InterPro" id="IPR035965">
    <property type="entry name" value="PAS-like_dom_sf"/>
</dbReference>
<dbReference type="SUPFAM" id="SSF55781">
    <property type="entry name" value="GAF domain-like"/>
    <property type="match status" value="2"/>
</dbReference>
<comment type="similarity">
    <text evidence="1">In the N-terminal section; belongs to the phytochrome family.</text>
</comment>
<keyword evidence="6" id="KW-0175">Coiled coil</keyword>
<dbReference type="Gene3D" id="3.30.450.40">
    <property type="match status" value="1"/>
</dbReference>
<feature type="coiled-coil region" evidence="6">
    <location>
        <begin position="473"/>
        <end position="500"/>
    </location>
</feature>
<organism evidence="8 9">
    <name type="scientific">Fulvimarina endophytica</name>
    <dbReference type="NCBI Taxonomy" id="2293836"/>
    <lineage>
        <taxon>Bacteria</taxon>
        <taxon>Pseudomonadati</taxon>
        <taxon>Pseudomonadota</taxon>
        <taxon>Alphaproteobacteria</taxon>
        <taxon>Hyphomicrobiales</taxon>
        <taxon>Aurantimonadaceae</taxon>
        <taxon>Fulvimarina</taxon>
    </lineage>
</organism>
<keyword evidence="4" id="KW-0157">Chromophore</keyword>
<dbReference type="InterPro" id="IPR036890">
    <property type="entry name" value="HATPase_C_sf"/>
</dbReference>
<dbReference type="PANTHER" id="PTHR43065:SF23">
    <property type="entry name" value="SENSOR HISTIDINE KINASE PDTAS"/>
    <property type="match status" value="1"/>
</dbReference>
<evidence type="ECO:0000256" key="5">
    <source>
        <dbReference type="ARBA" id="ARBA00023170"/>
    </source>
</evidence>
<proteinExistence type="inferred from homology"/>
<reference evidence="8 9" key="1">
    <citation type="submission" date="2018-08" db="EMBL/GenBank/DDBJ databases">
        <title>Fulvimarina sp. 85, whole genome shotgun sequence.</title>
        <authorList>
            <person name="Tuo L."/>
        </authorList>
    </citation>
    <scope>NUCLEOTIDE SEQUENCE [LARGE SCALE GENOMIC DNA]</scope>
    <source>
        <strain evidence="8 9">85</strain>
    </source>
</reference>
<dbReference type="Pfam" id="PF01590">
    <property type="entry name" value="GAF"/>
    <property type="match status" value="1"/>
</dbReference>
<keyword evidence="2" id="KW-0600">Photoreceptor protein</keyword>
<dbReference type="Proteomes" id="UP000264310">
    <property type="component" value="Unassembled WGS sequence"/>
</dbReference>
<evidence type="ECO:0000313" key="8">
    <source>
        <dbReference type="EMBL" id="RFC61808.1"/>
    </source>
</evidence>
<dbReference type="PROSITE" id="PS50046">
    <property type="entry name" value="PHYTOCHROME_2"/>
    <property type="match status" value="1"/>
</dbReference>
<dbReference type="InterPro" id="IPR043150">
    <property type="entry name" value="Phytochrome_PHY_sf"/>
</dbReference>
<evidence type="ECO:0000259" key="7">
    <source>
        <dbReference type="PROSITE" id="PS50046"/>
    </source>
</evidence>
<dbReference type="Gene3D" id="3.30.565.10">
    <property type="entry name" value="Histidine kinase-like ATPase, C-terminal domain"/>
    <property type="match status" value="1"/>
</dbReference>